<evidence type="ECO:0000256" key="7">
    <source>
        <dbReference type="ARBA" id="ARBA00023136"/>
    </source>
</evidence>
<dbReference type="EMBL" id="FOFU01000002">
    <property type="protein sequence ID" value="SEQ09075.1"/>
    <property type="molecule type" value="Genomic_DNA"/>
</dbReference>
<gene>
    <name evidence="12" type="ORF">SAMN04487977_102456</name>
</gene>
<keyword evidence="7 10" id="KW-0472">Membrane</keyword>
<feature type="transmembrane region" description="Helical" evidence="10">
    <location>
        <begin position="48"/>
        <end position="67"/>
    </location>
</feature>
<dbReference type="InterPro" id="IPR051014">
    <property type="entry name" value="Cation_Transport_ATPase_IB"/>
</dbReference>
<dbReference type="PRINTS" id="PR00119">
    <property type="entry name" value="CATATPASE"/>
</dbReference>
<dbReference type="InterPro" id="IPR059000">
    <property type="entry name" value="ATPase_P-type_domA"/>
</dbReference>
<dbReference type="InterPro" id="IPR023299">
    <property type="entry name" value="ATPase_P-typ_cyto_dom_N"/>
</dbReference>
<dbReference type="PANTHER" id="PTHR48085">
    <property type="entry name" value="CADMIUM/ZINC-TRANSPORTING ATPASE HMA2-RELATED"/>
    <property type="match status" value="1"/>
</dbReference>
<dbReference type="InterPro" id="IPR027256">
    <property type="entry name" value="P-typ_ATPase_IB"/>
</dbReference>
<evidence type="ECO:0000256" key="4">
    <source>
        <dbReference type="ARBA" id="ARBA00022723"/>
    </source>
</evidence>
<dbReference type="InterPro" id="IPR036412">
    <property type="entry name" value="HAD-like_sf"/>
</dbReference>
<proteinExistence type="inferred from homology"/>
<feature type="transmembrane region" description="Helical" evidence="10">
    <location>
        <begin position="15"/>
        <end position="36"/>
    </location>
</feature>
<keyword evidence="4 10" id="KW-0479">Metal-binding</keyword>
<feature type="transmembrane region" description="Helical" evidence="10">
    <location>
        <begin position="241"/>
        <end position="262"/>
    </location>
</feature>
<feature type="domain" description="P-type ATPase A" evidence="11">
    <location>
        <begin position="125"/>
        <end position="226"/>
    </location>
</feature>
<dbReference type="AlphaFoldDB" id="A0A1H9D6J3"/>
<keyword evidence="10" id="KW-0067">ATP-binding</keyword>
<evidence type="ECO:0000313" key="12">
    <source>
        <dbReference type="EMBL" id="SEQ09075.1"/>
    </source>
</evidence>
<dbReference type="FunFam" id="2.70.150.10:FF:000002">
    <property type="entry name" value="Copper-transporting ATPase 1, putative"/>
    <property type="match status" value="1"/>
</dbReference>
<dbReference type="InterPro" id="IPR044492">
    <property type="entry name" value="P_typ_ATPase_HD_dom"/>
</dbReference>
<dbReference type="SFLD" id="SFLDS00003">
    <property type="entry name" value="Haloacid_Dehalogenase"/>
    <property type="match status" value="1"/>
</dbReference>
<dbReference type="SFLD" id="SFLDF00027">
    <property type="entry name" value="p-type_atpase"/>
    <property type="match status" value="1"/>
</dbReference>
<dbReference type="InterPro" id="IPR018303">
    <property type="entry name" value="ATPase_P-typ_P_site"/>
</dbReference>
<dbReference type="CDD" id="cd02079">
    <property type="entry name" value="P-type_ATPase_HM"/>
    <property type="match status" value="1"/>
</dbReference>
<dbReference type="PANTHER" id="PTHR48085:SF5">
    <property type="entry name" value="CADMIUM_ZINC-TRANSPORTING ATPASE HMA4-RELATED"/>
    <property type="match status" value="1"/>
</dbReference>
<keyword evidence="10" id="KW-0547">Nucleotide-binding</keyword>
<reference evidence="12 13" key="1">
    <citation type="submission" date="2016-10" db="EMBL/GenBank/DDBJ databases">
        <authorList>
            <person name="de Groot N.N."/>
        </authorList>
    </citation>
    <scope>NUCLEOTIDE SEQUENCE [LARGE SCALE GENOMIC DNA]</scope>
    <source>
        <strain evidence="12 13">B25</strain>
    </source>
</reference>
<dbReference type="GO" id="GO:0016887">
    <property type="term" value="F:ATP hydrolysis activity"/>
    <property type="evidence" value="ECO:0007669"/>
    <property type="project" value="InterPro"/>
</dbReference>
<dbReference type="GO" id="GO:0005886">
    <property type="term" value="C:plasma membrane"/>
    <property type="evidence" value="ECO:0007669"/>
    <property type="project" value="UniProtKB-SubCell"/>
</dbReference>
<dbReference type="EC" id="7.2.2.12" evidence="8"/>
<comment type="similarity">
    <text evidence="2 10">Belongs to the cation transport ATPase (P-type) (TC 3.A.3) family. Type IB subfamily.</text>
</comment>
<sequence>MSNILEWYEKQSDSLRLIFVIISGVALATSLTFSWTGNVDKIAGFDPAWIAIVLCGVPIVLGAIVGVVKDHDITADVLVALALIGSLILKEFFAAGEVAFIMQIGSILEDFTSDRAKKGISKLIKLSPKKANLFVDGQIKIIEADQVKLGDILQVRAGESIPVDGKIIEGSTSIDQSAMTGESIPVEKNPGDLVMSGTINQNGSILIEAVKTAGDSSLQRMIKLAEAADVQKAKIVRKANVWAAWLVVVSLTTAIIAGTIIGNTYNDFWLGFTRAVTVLVVFCPCAFVLATPTAISAGIGNASKHGLLIQSGEALERIASSNIAVFDKTGTLTKGKPAVVKVQTLSDISEDELIKIAASGEALSNHPLAKAIMDYNKSGLYEIKNHKTLAGSGIEFEIDGKKYMVGKVQRDFKDAGKTSDAPSTNDASFSNISPDLEASSLVGLYCESKLLGIIFIQDALKENARKMVAQLKALNIRTVMLTGDNENSARYVAAQIGLDDFKASCSPEDKMNYIKNQEARGHKVAMFGDGVNDSLALRSAFAGIAMGGIGSDVAIESADAVIVHDNLDAVPYLFKISRKTQGRITFNLCLSMVINFAAVALAISGILNAVWGALFHNCGSVLVVFSAFLLLFYKDRD</sequence>
<evidence type="ECO:0000256" key="8">
    <source>
        <dbReference type="ARBA" id="ARBA00039097"/>
    </source>
</evidence>
<dbReference type="InterPro" id="IPR023214">
    <property type="entry name" value="HAD_sf"/>
</dbReference>
<feature type="transmembrane region" description="Helical" evidence="10">
    <location>
        <begin position="613"/>
        <end position="633"/>
    </location>
</feature>
<evidence type="ECO:0000256" key="5">
    <source>
        <dbReference type="ARBA" id="ARBA00022967"/>
    </source>
</evidence>
<dbReference type="Gene3D" id="2.70.150.10">
    <property type="entry name" value="Calcium-transporting ATPase, cytoplasmic transduction domain A"/>
    <property type="match status" value="1"/>
</dbReference>
<feature type="transmembrane region" description="Helical" evidence="10">
    <location>
        <begin position="268"/>
        <end position="290"/>
    </location>
</feature>
<dbReference type="PROSITE" id="PS00154">
    <property type="entry name" value="ATPASE_E1_E2"/>
    <property type="match status" value="1"/>
</dbReference>
<dbReference type="SUPFAM" id="SSF81653">
    <property type="entry name" value="Calcium ATPase, transduction domain A"/>
    <property type="match status" value="1"/>
</dbReference>
<evidence type="ECO:0000256" key="10">
    <source>
        <dbReference type="RuleBase" id="RU362081"/>
    </source>
</evidence>
<dbReference type="NCBIfam" id="TIGR01494">
    <property type="entry name" value="ATPase_P-type"/>
    <property type="match status" value="1"/>
</dbReference>
<dbReference type="SFLD" id="SFLDG00002">
    <property type="entry name" value="C1.7:_P-type_atpase_like"/>
    <property type="match status" value="1"/>
</dbReference>
<dbReference type="Pfam" id="PF00122">
    <property type="entry name" value="E1-E2_ATPase"/>
    <property type="match status" value="1"/>
</dbReference>
<feature type="transmembrane region" description="Helical" evidence="10">
    <location>
        <begin position="584"/>
        <end position="607"/>
    </location>
</feature>
<dbReference type="InterPro" id="IPR001757">
    <property type="entry name" value="P_typ_ATPase"/>
</dbReference>
<dbReference type="SUPFAM" id="SSF56784">
    <property type="entry name" value="HAD-like"/>
    <property type="match status" value="1"/>
</dbReference>
<dbReference type="GO" id="GO:0046872">
    <property type="term" value="F:metal ion binding"/>
    <property type="evidence" value="ECO:0007669"/>
    <property type="project" value="UniProtKB-KW"/>
</dbReference>
<dbReference type="OrthoDB" id="9760364at2"/>
<protein>
    <recommendedName>
        <fullName evidence="8">P-type Zn(2+) transporter</fullName>
        <ecNumber evidence="8">7.2.2.12</ecNumber>
    </recommendedName>
</protein>
<evidence type="ECO:0000313" key="13">
    <source>
        <dbReference type="Proteomes" id="UP000182360"/>
    </source>
</evidence>
<dbReference type="InterPro" id="IPR023298">
    <property type="entry name" value="ATPase_P-typ_TM_dom_sf"/>
</dbReference>
<evidence type="ECO:0000256" key="2">
    <source>
        <dbReference type="ARBA" id="ARBA00006024"/>
    </source>
</evidence>
<dbReference type="Gene3D" id="3.40.1110.10">
    <property type="entry name" value="Calcium-transporting ATPase, cytoplasmic domain N"/>
    <property type="match status" value="1"/>
</dbReference>
<keyword evidence="6 10" id="KW-1133">Transmembrane helix</keyword>
<accession>A0A1H9D6J3</accession>
<organism evidence="12 13">
    <name type="scientific">Treponema bryantii</name>
    <dbReference type="NCBI Taxonomy" id="163"/>
    <lineage>
        <taxon>Bacteria</taxon>
        <taxon>Pseudomonadati</taxon>
        <taxon>Spirochaetota</taxon>
        <taxon>Spirochaetia</taxon>
        <taxon>Spirochaetales</taxon>
        <taxon>Treponemataceae</taxon>
        <taxon>Treponema</taxon>
    </lineage>
</organism>
<dbReference type="GO" id="GO:0016463">
    <property type="term" value="F:P-type zinc transporter activity"/>
    <property type="evidence" value="ECO:0007669"/>
    <property type="project" value="UniProtKB-EC"/>
</dbReference>
<dbReference type="NCBIfam" id="TIGR01525">
    <property type="entry name" value="ATPase-IB_hvy"/>
    <property type="match status" value="1"/>
</dbReference>
<evidence type="ECO:0000256" key="3">
    <source>
        <dbReference type="ARBA" id="ARBA00022692"/>
    </source>
</evidence>
<comment type="catalytic activity">
    <reaction evidence="9">
        <text>Zn(2+)(in) + ATP + H2O = Zn(2+)(out) + ADP + phosphate + H(+)</text>
        <dbReference type="Rhea" id="RHEA:20621"/>
        <dbReference type="ChEBI" id="CHEBI:15377"/>
        <dbReference type="ChEBI" id="CHEBI:15378"/>
        <dbReference type="ChEBI" id="CHEBI:29105"/>
        <dbReference type="ChEBI" id="CHEBI:30616"/>
        <dbReference type="ChEBI" id="CHEBI:43474"/>
        <dbReference type="ChEBI" id="CHEBI:456216"/>
        <dbReference type="EC" id="7.2.2.12"/>
    </reaction>
</comment>
<dbReference type="Gene3D" id="3.40.50.1000">
    <property type="entry name" value="HAD superfamily/HAD-like"/>
    <property type="match status" value="1"/>
</dbReference>
<feature type="transmembrane region" description="Helical" evidence="10">
    <location>
        <begin position="73"/>
        <end position="93"/>
    </location>
</feature>
<keyword evidence="13" id="KW-1185">Reference proteome</keyword>
<dbReference type="InterPro" id="IPR008250">
    <property type="entry name" value="ATPase_P-typ_transduc_dom_A_sf"/>
</dbReference>
<keyword evidence="10" id="KW-1003">Cell membrane</keyword>
<keyword evidence="3 10" id="KW-0812">Transmembrane</keyword>
<evidence type="ECO:0000259" key="11">
    <source>
        <dbReference type="Pfam" id="PF00122"/>
    </source>
</evidence>
<dbReference type="Pfam" id="PF00702">
    <property type="entry name" value="Hydrolase"/>
    <property type="match status" value="1"/>
</dbReference>
<keyword evidence="5" id="KW-1278">Translocase</keyword>
<evidence type="ECO:0000256" key="1">
    <source>
        <dbReference type="ARBA" id="ARBA00004370"/>
    </source>
</evidence>
<comment type="subcellular location">
    <subcellularLocation>
        <location evidence="10">Cell membrane</location>
    </subcellularLocation>
    <subcellularLocation>
        <location evidence="1">Membrane</location>
    </subcellularLocation>
</comment>
<dbReference type="RefSeq" id="WP_074641653.1">
    <property type="nucleotide sequence ID" value="NZ_FOFU01000002.1"/>
</dbReference>
<evidence type="ECO:0000256" key="9">
    <source>
        <dbReference type="ARBA" id="ARBA00047308"/>
    </source>
</evidence>
<dbReference type="Proteomes" id="UP000182360">
    <property type="component" value="Unassembled WGS sequence"/>
</dbReference>
<dbReference type="GO" id="GO:0005524">
    <property type="term" value="F:ATP binding"/>
    <property type="evidence" value="ECO:0007669"/>
    <property type="project" value="UniProtKB-UniRule"/>
</dbReference>
<evidence type="ECO:0000256" key="6">
    <source>
        <dbReference type="ARBA" id="ARBA00022989"/>
    </source>
</evidence>
<dbReference type="SUPFAM" id="SSF81665">
    <property type="entry name" value="Calcium ATPase, transmembrane domain M"/>
    <property type="match status" value="1"/>
</dbReference>
<name>A0A1H9D6J3_9SPIR</name>